<evidence type="ECO:0000313" key="2">
    <source>
        <dbReference type="EMBL" id="CAB4141687.1"/>
    </source>
</evidence>
<evidence type="ECO:0000256" key="1">
    <source>
        <dbReference type="SAM" id="MobiDB-lite"/>
    </source>
</evidence>
<feature type="compositionally biased region" description="Basic and acidic residues" evidence="1">
    <location>
        <begin position="62"/>
        <end position="71"/>
    </location>
</feature>
<reference evidence="2" key="1">
    <citation type="submission" date="2020-04" db="EMBL/GenBank/DDBJ databases">
        <authorList>
            <person name="Chiriac C."/>
            <person name="Salcher M."/>
            <person name="Ghai R."/>
            <person name="Kavagutti S V."/>
        </authorList>
    </citation>
    <scope>NUCLEOTIDE SEQUENCE</scope>
</reference>
<feature type="region of interest" description="Disordered" evidence="1">
    <location>
        <begin position="61"/>
        <end position="85"/>
    </location>
</feature>
<protein>
    <submittedName>
        <fullName evidence="2">Uncharacterized protein</fullName>
    </submittedName>
</protein>
<dbReference type="EMBL" id="LR796394">
    <property type="protein sequence ID" value="CAB4141687.1"/>
    <property type="molecule type" value="Genomic_DNA"/>
</dbReference>
<gene>
    <name evidence="2" type="ORF">UFOVP420_43</name>
</gene>
<name>A0A6J5M7U1_9CAUD</name>
<proteinExistence type="predicted"/>
<organism evidence="2">
    <name type="scientific">uncultured Caudovirales phage</name>
    <dbReference type="NCBI Taxonomy" id="2100421"/>
    <lineage>
        <taxon>Viruses</taxon>
        <taxon>Duplodnaviria</taxon>
        <taxon>Heunggongvirae</taxon>
        <taxon>Uroviricota</taxon>
        <taxon>Caudoviricetes</taxon>
        <taxon>Peduoviridae</taxon>
        <taxon>Maltschvirus</taxon>
        <taxon>Maltschvirus maltsch</taxon>
    </lineage>
</organism>
<accession>A0A6J5M7U1</accession>
<sequence>MSKVLKEITCVVGEYKNAQGEVKKRYSRIGSIIDTKNGPMLKIDSIPLKEGGWDGWAYINNPKKEEEERKPVRQAPDIDDADLPF</sequence>